<comment type="caution">
    <text evidence="2">The sequence shown here is derived from an EMBL/GenBank/DDBJ whole genome shotgun (WGS) entry which is preliminary data.</text>
</comment>
<evidence type="ECO:0000313" key="3">
    <source>
        <dbReference type="Proteomes" id="UP000036947"/>
    </source>
</evidence>
<sequence length="87" mass="9204">MSRQSVSSSVVEPGAPPAANPGNLHSGGPSATQHHAQPTVASGRAGSGQVLCLPMASTSMLDRYVYETRRGEVPVTERLWQKGNLKY</sequence>
<feature type="compositionally biased region" description="Polar residues" evidence="1">
    <location>
        <begin position="1"/>
        <end position="10"/>
    </location>
</feature>
<dbReference type="Proteomes" id="UP000036947">
    <property type="component" value="Unassembled WGS sequence"/>
</dbReference>
<feature type="compositionally biased region" description="Polar residues" evidence="1">
    <location>
        <begin position="29"/>
        <end position="40"/>
    </location>
</feature>
<evidence type="ECO:0000256" key="1">
    <source>
        <dbReference type="SAM" id="MobiDB-lite"/>
    </source>
</evidence>
<accession>A0A0L0N2X9</accession>
<dbReference type="AlphaFoldDB" id="A0A0L0N2X9"/>
<gene>
    <name evidence="2" type="ORF">TOPH_07020</name>
</gene>
<reference evidence="2 3" key="1">
    <citation type="journal article" date="2015" name="BMC Genomics">
        <title>The genome of the truffle-parasite Tolypocladium ophioglossoides and the evolution of antifungal peptaibiotics.</title>
        <authorList>
            <person name="Quandt C.A."/>
            <person name="Bushley K.E."/>
            <person name="Spatafora J.W."/>
        </authorList>
    </citation>
    <scope>NUCLEOTIDE SEQUENCE [LARGE SCALE GENOMIC DNA]</scope>
    <source>
        <strain evidence="2 3">CBS 100239</strain>
    </source>
</reference>
<name>A0A0L0N2X9_TOLOC</name>
<organism evidence="2 3">
    <name type="scientific">Tolypocladium ophioglossoides (strain CBS 100239)</name>
    <name type="common">Snaketongue truffleclub</name>
    <name type="synonym">Elaphocordyceps ophioglossoides</name>
    <dbReference type="NCBI Taxonomy" id="1163406"/>
    <lineage>
        <taxon>Eukaryota</taxon>
        <taxon>Fungi</taxon>
        <taxon>Dikarya</taxon>
        <taxon>Ascomycota</taxon>
        <taxon>Pezizomycotina</taxon>
        <taxon>Sordariomycetes</taxon>
        <taxon>Hypocreomycetidae</taxon>
        <taxon>Hypocreales</taxon>
        <taxon>Ophiocordycipitaceae</taxon>
        <taxon>Tolypocladium</taxon>
    </lineage>
</organism>
<keyword evidence="3" id="KW-1185">Reference proteome</keyword>
<dbReference type="EMBL" id="LFRF01000026">
    <property type="protein sequence ID" value="KND88386.1"/>
    <property type="molecule type" value="Genomic_DNA"/>
</dbReference>
<feature type="region of interest" description="Disordered" evidence="1">
    <location>
        <begin position="1"/>
        <end position="45"/>
    </location>
</feature>
<proteinExistence type="predicted"/>
<evidence type="ECO:0000313" key="2">
    <source>
        <dbReference type="EMBL" id="KND88386.1"/>
    </source>
</evidence>
<protein>
    <submittedName>
        <fullName evidence="2">Uncharacterized protein</fullName>
    </submittedName>
</protein>